<dbReference type="InterPro" id="IPR012337">
    <property type="entry name" value="RNaseH-like_sf"/>
</dbReference>
<feature type="domain" description="3'-5' exonuclease" evidence="1">
    <location>
        <begin position="8"/>
        <end position="134"/>
    </location>
</feature>
<dbReference type="GO" id="GO:0006139">
    <property type="term" value="P:nucleobase-containing compound metabolic process"/>
    <property type="evidence" value="ECO:0007669"/>
    <property type="project" value="InterPro"/>
</dbReference>
<evidence type="ECO:0000259" key="1">
    <source>
        <dbReference type="Pfam" id="PF01612"/>
    </source>
</evidence>
<gene>
    <name evidence="2" type="ORF">S01H1_36830</name>
</gene>
<proteinExistence type="predicted"/>
<reference evidence="2" key="1">
    <citation type="journal article" date="2014" name="Front. Microbiol.">
        <title>High frequency of phylogenetically diverse reductive dehalogenase-homologous genes in deep subseafloor sedimentary metagenomes.</title>
        <authorList>
            <person name="Kawai M."/>
            <person name="Futagami T."/>
            <person name="Toyoda A."/>
            <person name="Takaki Y."/>
            <person name="Nishi S."/>
            <person name="Hori S."/>
            <person name="Arai W."/>
            <person name="Tsubouchi T."/>
            <person name="Morono Y."/>
            <person name="Uchiyama I."/>
            <person name="Ito T."/>
            <person name="Fujiyama A."/>
            <person name="Inagaki F."/>
            <person name="Takami H."/>
        </authorList>
    </citation>
    <scope>NUCLEOTIDE SEQUENCE</scope>
    <source>
        <strain evidence="2">Expedition CK06-06</strain>
    </source>
</reference>
<dbReference type="InterPro" id="IPR002562">
    <property type="entry name" value="3'-5'_exonuclease_dom"/>
</dbReference>
<organism evidence="2">
    <name type="scientific">marine sediment metagenome</name>
    <dbReference type="NCBI Taxonomy" id="412755"/>
    <lineage>
        <taxon>unclassified sequences</taxon>
        <taxon>metagenomes</taxon>
        <taxon>ecological metagenomes</taxon>
    </lineage>
</organism>
<dbReference type="Pfam" id="PF01612">
    <property type="entry name" value="DNA_pol_A_exo1"/>
    <property type="match status" value="1"/>
</dbReference>
<name>X0UPQ5_9ZZZZ</name>
<dbReference type="GO" id="GO:0008408">
    <property type="term" value="F:3'-5' exonuclease activity"/>
    <property type="evidence" value="ECO:0007669"/>
    <property type="project" value="InterPro"/>
</dbReference>
<dbReference type="EMBL" id="BARS01023103">
    <property type="protein sequence ID" value="GAG07655.1"/>
    <property type="molecule type" value="Genomic_DNA"/>
</dbReference>
<dbReference type="Gene3D" id="3.30.420.10">
    <property type="entry name" value="Ribonuclease H-like superfamily/Ribonuclease H"/>
    <property type="match status" value="1"/>
</dbReference>
<comment type="caution">
    <text evidence="2">The sequence shown here is derived from an EMBL/GenBank/DDBJ whole genome shotgun (WGS) entry which is preliminary data.</text>
</comment>
<feature type="non-terminal residue" evidence="2">
    <location>
        <position position="1"/>
    </location>
</feature>
<dbReference type="SUPFAM" id="SSF53098">
    <property type="entry name" value="Ribonuclease H-like"/>
    <property type="match status" value="1"/>
</dbReference>
<dbReference type="GO" id="GO:0003676">
    <property type="term" value="F:nucleic acid binding"/>
    <property type="evidence" value="ECO:0007669"/>
    <property type="project" value="InterPro"/>
</dbReference>
<protein>
    <recommendedName>
        <fullName evidence="1">3'-5' exonuclease domain-containing protein</fullName>
    </recommendedName>
</protein>
<dbReference type="InterPro" id="IPR036397">
    <property type="entry name" value="RNaseH_sf"/>
</dbReference>
<dbReference type="AlphaFoldDB" id="X0UPQ5"/>
<sequence length="135" mass="15770">EEVNQQMDLAEQHSYLGADIETTGLDFKKDEMSTIAFSYGENQAFTIPINHRESPFDDKDKEVIKERLTALMANKDVEKIFHNCQFDIKFMKTYGIKEFNNIGDTKIMHSLLDENLPHGLMDLVKEYFPQELEKF</sequence>
<accession>X0UPQ5</accession>
<evidence type="ECO:0000313" key="2">
    <source>
        <dbReference type="EMBL" id="GAG07655.1"/>
    </source>
</evidence>